<dbReference type="Pfam" id="PF00076">
    <property type="entry name" value="RRM_1"/>
    <property type="match status" value="3"/>
</dbReference>
<evidence type="ECO:0000256" key="9">
    <source>
        <dbReference type="ARBA" id="ARBA00063471"/>
    </source>
</evidence>
<keyword evidence="14" id="KW-1185">Reference proteome</keyword>
<accession>A0A0D9WUJ1</accession>
<dbReference type="SUPFAM" id="SSF54928">
    <property type="entry name" value="RNA-binding domain, RBD"/>
    <property type="match status" value="3"/>
</dbReference>
<dbReference type="GO" id="GO:0005634">
    <property type="term" value="C:nucleus"/>
    <property type="evidence" value="ECO:0007669"/>
    <property type="project" value="UniProtKB-SubCell"/>
</dbReference>
<feature type="region of interest" description="Disordered" evidence="11">
    <location>
        <begin position="47"/>
        <end position="68"/>
    </location>
</feature>
<feature type="compositionally biased region" description="Low complexity" evidence="11">
    <location>
        <begin position="47"/>
        <end position="62"/>
    </location>
</feature>
<proteinExistence type="inferred from homology"/>
<evidence type="ECO:0000259" key="12">
    <source>
        <dbReference type="PROSITE" id="PS50102"/>
    </source>
</evidence>
<dbReference type="Gramene" id="LPERR07G00160.1">
    <property type="protein sequence ID" value="LPERR07G00160.1"/>
    <property type="gene ID" value="LPERR07G00160"/>
</dbReference>
<evidence type="ECO:0000256" key="10">
    <source>
        <dbReference type="PROSITE-ProRule" id="PRU00176"/>
    </source>
</evidence>
<feature type="domain" description="RRM" evidence="12">
    <location>
        <begin position="284"/>
        <end position="356"/>
    </location>
</feature>
<keyword evidence="6" id="KW-0539">Nucleus</keyword>
<dbReference type="GO" id="GO:0003729">
    <property type="term" value="F:mRNA binding"/>
    <property type="evidence" value="ECO:0007669"/>
    <property type="project" value="InterPro"/>
</dbReference>
<name>A0A0D9WUJ1_9ORYZ</name>
<dbReference type="SMART" id="SM00360">
    <property type="entry name" value="RRM"/>
    <property type="match status" value="3"/>
</dbReference>
<dbReference type="PANTHER" id="PTHR47640:SF62">
    <property type="entry name" value="RRM DOMAIN-CONTAINING PROTEIN"/>
    <property type="match status" value="1"/>
</dbReference>
<keyword evidence="5 10" id="KW-0694">RNA-binding</keyword>
<protein>
    <recommendedName>
        <fullName evidence="12">RRM domain-containing protein</fullName>
    </recommendedName>
</protein>
<evidence type="ECO:0000313" key="13">
    <source>
        <dbReference type="EnsemblPlants" id="LPERR07G00160.1"/>
    </source>
</evidence>
<evidence type="ECO:0000256" key="1">
    <source>
        <dbReference type="ARBA" id="ARBA00004123"/>
    </source>
</evidence>
<comment type="subcellular location">
    <subcellularLocation>
        <location evidence="2">Cytoplasmic granule</location>
    </subcellularLocation>
    <subcellularLocation>
        <location evidence="1">Nucleus</location>
    </subcellularLocation>
</comment>
<comment type="similarity">
    <text evidence="8">Belongs to the polyadenylate-binding RBP47 family.</text>
</comment>
<dbReference type="AlphaFoldDB" id="A0A0D9WUJ1"/>
<evidence type="ECO:0000256" key="2">
    <source>
        <dbReference type="ARBA" id="ARBA00004463"/>
    </source>
</evidence>
<feature type="region of interest" description="Disordered" evidence="11">
    <location>
        <begin position="360"/>
        <end position="381"/>
    </location>
</feature>
<reference evidence="14" key="2">
    <citation type="submission" date="2013-12" db="EMBL/GenBank/DDBJ databases">
        <authorList>
            <person name="Yu Y."/>
            <person name="Lee S."/>
            <person name="de Baynast K."/>
            <person name="Wissotski M."/>
            <person name="Liu L."/>
            <person name="Talag J."/>
            <person name="Goicoechea J."/>
            <person name="Angelova A."/>
            <person name="Jetty R."/>
            <person name="Kudrna D."/>
            <person name="Golser W."/>
            <person name="Rivera L."/>
            <person name="Zhang J."/>
            <person name="Wing R."/>
        </authorList>
    </citation>
    <scope>NUCLEOTIDE SEQUENCE</scope>
</reference>
<dbReference type="PANTHER" id="PTHR47640">
    <property type="entry name" value="TRNA SELENOCYSTEINE 1-ASSOCIATED PROTEIN 1-RELATED-RELATED"/>
    <property type="match status" value="1"/>
</dbReference>
<dbReference type="FunFam" id="3.30.70.330:FF:000144">
    <property type="entry name" value="Polyadenylate-binding protein RBP47B"/>
    <property type="match status" value="1"/>
</dbReference>
<evidence type="ECO:0000256" key="5">
    <source>
        <dbReference type="ARBA" id="ARBA00022884"/>
    </source>
</evidence>
<dbReference type="eggNOG" id="KOG0118">
    <property type="taxonomic scope" value="Eukaryota"/>
</dbReference>
<dbReference type="InterPro" id="IPR035979">
    <property type="entry name" value="RBD_domain_sf"/>
</dbReference>
<dbReference type="PROSITE" id="PS50102">
    <property type="entry name" value="RRM"/>
    <property type="match status" value="3"/>
</dbReference>
<dbReference type="EnsemblPlants" id="LPERR07G00160.1">
    <property type="protein sequence ID" value="LPERR07G00160.1"/>
    <property type="gene ID" value="LPERR07G00160"/>
</dbReference>
<dbReference type="InterPro" id="IPR012677">
    <property type="entry name" value="Nucleotide-bd_a/b_plait_sf"/>
</dbReference>
<comment type="function">
    <text evidence="7">Heterogeneous nuclear ribonucleoprotein (hnRNP)-protein binding the poly(A) tail of mRNA and probably involved in some steps of pre-mRNA maturation.</text>
</comment>
<evidence type="ECO:0000256" key="8">
    <source>
        <dbReference type="ARBA" id="ARBA00061069"/>
    </source>
</evidence>
<dbReference type="GO" id="GO:0006397">
    <property type="term" value="P:mRNA processing"/>
    <property type="evidence" value="ECO:0007669"/>
    <property type="project" value="UniProtKB-KW"/>
</dbReference>
<evidence type="ECO:0000256" key="7">
    <source>
        <dbReference type="ARBA" id="ARBA00057395"/>
    </source>
</evidence>
<evidence type="ECO:0000256" key="6">
    <source>
        <dbReference type="ARBA" id="ARBA00023242"/>
    </source>
</evidence>
<feature type="domain" description="RRM" evidence="12">
    <location>
        <begin position="86"/>
        <end position="166"/>
    </location>
</feature>
<evidence type="ECO:0000256" key="4">
    <source>
        <dbReference type="ARBA" id="ARBA00022737"/>
    </source>
</evidence>
<reference evidence="13" key="3">
    <citation type="submission" date="2015-04" db="UniProtKB">
        <authorList>
            <consortium name="EnsemblPlants"/>
        </authorList>
    </citation>
    <scope>IDENTIFICATION</scope>
</reference>
<dbReference type="GO" id="GO:0005829">
    <property type="term" value="C:cytosol"/>
    <property type="evidence" value="ECO:0007669"/>
    <property type="project" value="TreeGrafter"/>
</dbReference>
<feature type="domain" description="RRM" evidence="12">
    <location>
        <begin position="185"/>
        <end position="264"/>
    </location>
</feature>
<organism evidence="13 14">
    <name type="scientific">Leersia perrieri</name>
    <dbReference type="NCBI Taxonomy" id="77586"/>
    <lineage>
        <taxon>Eukaryota</taxon>
        <taxon>Viridiplantae</taxon>
        <taxon>Streptophyta</taxon>
        <taxon>Embryophyta</taxon>
        <taxon>Tracheophyta</taxon>
        <taxon>Spermatophyta</taxon>
        <taxon>Magnoliopsida</taxon>
        <taxon>Liliopsida</taxon>
        <taxon>Poales</taxon>
        <taxon>Poaceae</taxon>
        <taxon>BOP clade</taxon>
        <taxon>Oryzoideae</taxon>
        <taxon>Oryzeae</taxon>
        <taxon>Oryzinae</taxon>
        <taxon>Leersia</taxon>
    </lineage>
</organism>
<keyword evidence="4" id="KW-0677">Repeat</keyword>
<dbReference type="InterPro" id="IPR000504">
    <property type="entry name" value="RRM_dom"/>
</dbReference>
<dbReference type="CDD" id="cd12344">
    <property type="entry name" value="RRM1_SECp43_like"/>
    <property type="match status" value="1"/>
</dbReference>
<dbReference type="InterPro" id="IPR050825">
    <property type="entry name" value="RBM42_RBP45_47-like"/>
</dbReference>
<evidence type="ECO:0000256" key="11">
    <source>
        <dbReference type="SAM" id="MobiDB-lite"/>
    </source>
</evidence>
<reference evidence="13 14" key="1">
    <citation type="submission" date="2012-08" db="EMBL/GenBank/DDBJ databases">
        <title>Oryza genome evolution.</title>
        <authorList>
            <person name="Wing R.A."/>
        </authorList>
    </citation>
    <scope>NUCLEOTIDE SEQUENCE</scope>
</reference>
<evidence type="ECO:0000256" key="3">
    <source>
        <dbReference type="ARBA" id="ARBA00022664"/>
    </source>
</evidence>
<comment type="subunit">
    <text evidence="9">Interacts with the poly(A) tail of mRNA in nucleus.</text>
</comment>
<dbReference type="STRING" id="77586.A0A0D9WUJ1"/>
<sequence length="423" mass="45511">MAHGHLLTGRKSAKNPPHSVARVSLPAVVDGSGTTGGLGHGAALLLPRPSATPASTSPLAPAQGGGGGAADAAAVGGGGLSGCRRRSLWIGGLINWMDEDYLRSCFTRSPELVSVVIKRNKQTRQSEGYGFLNFDDHVAADQILKSYNGQQMPDSSKHFRLNWVTHTPPPPAAAADTHTDPTTDHTIYVGNLAYDVTDYMLHHVFKSRYSSIKTANVVCDKSTGRSKGYAFVLFGDANERTQAMTEMNGAYCSTRPIRICPVTNKKSLSHDAEGSDSDCNPNDSRLFIGSLDPSVTDEDLMEAFGAYGELVNVKVITGKQVGFVKYSSRASAEEAIKMLNGSQLAGHAIRVQWDRWNGGLHGQPQCSGPDPDWCSQDPNKQNYTTDPGYGYDQQGRHVVALFLLQLCKQLCGMTQVPPQISTE</sequence>
<dbReference type="Proteomes" id="UP000032180">
    <property type="component" value="Chromosome 7"/>
</dbReference>
<dbReference type="HOGENOM" id="CLU_016304_0_0_1"/>
<keyword evidence="3" id="KW-0507">mRNA processing</keyword>
<evidence type="ECO:0000313" key="14">
    <source>
        <dbReference type="Proteomes" id="UP000032180"/>
    </source>
</evidence>
<dbReference type="Gene3D" id="3.30.70.330">
    <property type="match status" value="3"/>
</dbReference>